<proteinExistence type="predicted"/>
<dbReference type="SMART" id="SM00354">
    <property type="entry name" value="HTH_LACI"/>
    <property type="match status" value="1"/>
</dbReference>
<dbReference type="Gene3D" id="1.10.260.40">
    <property type="entry name" value="lambda repressor-like DNA-binding domains"/>
    <property type="match status" value="1"/>
</dbReference>
<dbReference type="EMBL" id="CAKMMF010000026">
    <property type="protein sequence ID" value="CAH1216428.1"/>
    <property type="molecule type" value="Genomic_DNA"/>
</dbReference>
<evidence type="ECO:0000259" key="5">
    <source>
        <dbReference type="PROSITE" id="PS50943"/>
    </source>
</evidence>
<dbReference type="SUPFAM" id="SSF47413">
    <property type="entry name" value="lambda repressor-like DNA-binding domains"/>
    <property type="match status" value="1"/>
</dbReference>
<reference evidence="6" key="1">
    <citation type="submission" date="2022-01" db="EMBL/GenBank/DDBJ databases">
        <authorList>
            <person name="Criscuolo A."/>
        </authorList>
    </citation>
    <scope>NUCLEOTIDE SEQUENCE</scope>
    <source>
        <strain evidence="6">CIP111893</strain>
    </source>
</reference>
<evidence type="ECO:0000313" key="6">
    <source>
        <dbReference type="EMBL" id="CAH1216428.1"/>
    </source>
</evidence>
<evidence type="ECO:0000313" key="7">
    <source>
        <dbReference type="Proteomes" id="UP000838686"/>
    </source>
</evidence>
<evidence type="ECO:0000256" key="2">
    <source>
        <dbReference type="ARBA" id="ARBA00023125"/>
    </source>
</evidence>
<dbReference type="Proteomes" id="UP000838686">
    <property type="component" value="Unassembled WGS sequence"/>
</dbReference>
<dbReference type="CDD" id="cd01392">
    <property type="entry name" value="HTH_LacI"/>
    <property type="match status" value="1"/>
</dbReference>
<organism evidence="6 7">
    <name type="scientific">Paenibacillus plantiphilus</name>
    <dbReference type="NCBI Taxonomy" id="2905650"/>
    <lineage>
        <taxon>Bacteria</taxon>
        <taxon>Bacillati</taxon>
        <taxon>Bacillota</taxon>
        <taxon>Bacilli</taxon>
        <taxon>Bacillales</taxon>
        <taxon>Paenibacillaceae</taxon>
        <taxon>Paenibacillus</taxon>
    </lineage>
</organism>
<accession>A0ABN8GV30</accession>
<name>A0ABN8GV30_9BACL</name>
<evidence type="ECO:0000256" key="1">
    <source>
        <dbReference type="ARBA" id="ARBA00023015"/>
    </source>
</evidence>
<dbReference type="InterPro" id="IPR028082">
    <property type="entry name" value="Peripla_BP_I"/>
</dbReference>
<comment type="caution">
    <text evidence="6">The sequence shown here is derived from an EMBL/GenBank/DDBJ whole genome shotgun (WGS) entry which is preliminary data.</text>
</comment>
<dbReference type="Gene3D" id="3.40.50.2300">
    <property type="match status" value="2"/>
</dbReference>
<dbReference type="InterPro" id="IPR010982">
    <property type="entry name" value="Lambda_DNA-bd_dom_sf"/>
</dbReference>
<evidence type="ECO:0000256" key="3">
    <source>
        <dbReference type="ARBA" id="ARBA00023163"/>
    </source>
</evidence>
<keyword evidence="1" id="KW-0805">Transcription regulation</keyword>
<keyword evidence="2" id="KW-0238">DNA-binding</keyword>
<dbReference type="PROSITE" id="PS50932">
    <property type="entry name" value="HTH_LACI_2"/>
    <property type="match status" value="1"/>
</dbReference>
<dbReference type="Pfam" id="PF00356">
    <property type="entry name" value="LacI"/>
    <property type="match status" value="1"/>
</dbReference>
<dbReference type="PROSITE" id="PS50943">
    <property type="entry name" value="HTH_CROC1"/>
    <property type="match status" value="1"/>
</dbReference>
<dbReference type="PROSITE" id="PS00356">
    <property type="entry name" value="HTH_LACI_1"/>
    <property type="match status" value="1"/>
</dbReference>
<dbReference type="InterPro" id="IPR001761">
    <property type="entry name" value="Peripla_BP/Lac1_sug-bd_dom"/>
</dbReference>
<evidence type="ECO:0000259" key="4">
    <source>
        <dbReference type="PROSITE" id="PS50932"/>
    </source>
</evidence>
<feature type="domain" description="HTH lacI-type" evidence="4">
    <location>
        <begin position="1"/>
        <end position="53"/>
    </location>
</feature>
<keyword evidence="3" id="KW-0804">Transcription</keyword>
<dbReference type="PANTHER" id="PTHR30146">
    <property type="entry name" value="LACI-RELATED TRANSCRIPTIONAL REPRESSOR"/>
    <property type="match status" value="1"/>
</dbReference>
<feature type="domain" description="HTH cro/C1-type" evidence="5">
    <location>
        <begin position="1"/>
        <end position="43"/>
    </location>
</feature>
<gene>
    <name evidence="6" type="primary">exuR</name>
    <name evidence="6" type="ORF">PAECIP111893_04121</name>
</gene>
<dbReference type="Pfam" id="PF00532">
    <property type="entry name" value="Peripla_BP_1"/>
    <property type="match status" value="1"/>
</dbReference>
<sequence length="319" mass="35387">MKEVARRAGVSIATVSHVINGTRYVSPETKEKVLKTIEGLNYVPNSAAQNLRNKKSRMIRIITPVIGEGTSKRLHMGMINAISHAMGEKGYGILFSSLDYEDGDQIGSMLTHAVDGLIIVSPTTRLCRFIANSDPAYPVLFLDYRPMEDEQGCFIYINHFSMLYEAVSDLLVKGGRQAIAFLENDEPCVKNIECNQAYKKAIRDSSRGLDDSLVAAAAAAVGNGYAMAERLIEQCHADAVVCTDETLSIGVARYFIEKKPDIPCIIYNQSGWDEALKPIRSIKVSDDELGRRAAEIMLELMADPEKKDRLYPFRTELTP</sequence>
<dbReference type="InterPro" id="IPR000843">
    <property type="entry name" value="HTH_LacI"/>
</dbReference>
<dbReference type="SUPFAM" id="SSF53822">
    <property type="entry name" value="Periplasmic binding protein-like I"/>
    <property type="match status" value="1"/>
</dbReference>
<dbReference type="PANTHER" id="PTHR30146:SF109">
    <property type="entry name" value="HTH-TYPE TRANSCRIPTIONAL REGULATOR GALS"/>
    <property type="match status" value="1"/>
</dbReference>
<keyword evidence="7" id="KW-1185">Reference proteome</keyword>
<protein>
    <submittedName>
        <fullName evidence="6">HTH-type transcriptional repressor ExuR</fullName>
    </submittedName>
</protein>
<dbReference type="CDD" id="cd06267">
    <property type="entry name" value="PBP1_LacI_sugar_binding-like"/>
    <property type="match status" value="1"/>
</dbReference>
<dbReference type="InterPro" id="IPR001387">
    <property type="entry name" value="Cro/C1-type_HTH"/>
</dbReference>